<evidence type="ECO:0000256" key="1">
    <source>
        <dbReference type="SAM" id="MobiDB-lite"/>
    </source>
</evidence>
<dbReference type="InterPro" id="IPR000073">
    <property type="entry name" value="AB_hydrolase_1"/>
</dbReference>
<evidence type="ECO:0000313" key="4">
    <source>
        <dbReference type="Proteomes" id="UP000622166"/>
    </source>
</evidence>
<dbReference type="SUPFAM" id="SSF53474">
    <property type="entry name" value="alpha/beta-Hydrolases"/>
    <property type="match status" value="1"/>
</dbReference>
<dbReference type="EMBL" id="BMVW01000010">
    <property type="protein sequence ID" value="GGZ22569.1"/>
    <property type="molecule type" value="Genomic_DNA"/>
</dbReference>
<evidence type="ECO:0000313" key="3">
    <source>
        <dbReference type="EMBL" id="GGZ22569.1"/>
    </source>
</evidence>
<keyword evidence="3" id="KW-0575">Peroxidase</keyword>
<accession>A0A918PTD6</accession>
<dbReference type="Gene3D" id="3.40.50.1820">
    <property type="entry name" value="alpha/beta hydrolase"/>
    <property type="match status" value="1"/>
</dbReference>
<sequence length="286" mass="30552">MTIPTTGHLTTPDGTDLAYRDHRPPPGQQAEPRPLLLLHGLAGHMGEWDDVTPLLLADGHRVVTYDARGHGASTRRPADMTRAAAVRDALTVIGELGLAPVILVGQSLGGHTALLTAAAHPDAVEALILIEAGPGGPNPELPAEIAGWLDSWPASFASPSAAADFFGHEAWSRNLEEHADGWHVRADRATTLAAVAELATHSYWDHWDEITCPALLVRGSKGTVPEAEAAEMRDRRPSVHVTTIDEAGHDVHLDRPQALHAAMHAFHAAHVTRVTHVTPRVTHGRG</sequence>
<keyword evidence="3" id="KW-0560">Oxidoreductase</keyword>
<keyword evidence="4" id="KW-1185">Reference proteome</keyword>
<evidence type="ECO:0000259" key="2">
    <source>
        <dbReference type="Pfam" id="PF12697"/>
    </source>
</evidence>
<organism evidence="3 4">
    <name type="scientific">Streptomyces poonensis</name>
    <dbReference type="NCBI Taxonomy" id="68255"/>
    <lineage>
        <taxon>Bacteria</taxon>
        <taxon>Bacillati</taxon>
        <taxon>Actinomycetota</taxon>
        <taxon>Actinomycetes</taxon>
        <taxon>Kitasatosporales</taxon>
        <taxon>Streptomycetaceae</taxon>
        <taxon>Streptomyces</taxon>
    </lineage>
</organism>
<feature type="compositionally biased region" description="Polar residues" evidence="1">
    <location>
        <begin position="1"/>
        <end position="13"/>
    </location>
</feature>
<comment type="caution">
    <text evidence="3">The sequence shown here is derived from an EMBL/GenBank/DDBJ whole genome shotgun (WGS) entry which is preliminary data.</text>
</comment>
<proteinExistence type="predicted"/>
<dbReference type="AlphaFoldDB" id="A0A918PTD6"/>
<dbReference type="InterPro" id="IPR029058">
    <property type="entry name" value="AB_hydrolase_fold"/>
</dbReference>
<dbReference type="PANTHER" id="PTHR43798">
    <property type="entry name" value="MONOACYLGLYCEROL LIPASE"/>
    <property type="match status" value="1"/>
</dbReference>
<dbReference type="GO" id="GO:0016020">
    <property type="term" value="C:membrane"/>
    <property type="evidence" value="ECO:0007669"/>
    <property type="project" value="TreeGrafter"/>
</dbReference>
<protein>
    <submittedName>
        <fullName evidence="3">Peroxidase</fullName>
    </submittedName>
</protein>
<name>A0A918PTD6_9ACTN</name>
<dbReference type="GO" id="GO:0004601">
    <property type="term" value="F:peroxidase activity"/>
    <property type="evidence" value="ECO:0007669"/>
    <property type="project" value="UniProtKB-KW"/>
</dbReference>
<reference evidence="3" key="1">
    <citation type="journal article" date="2014" name="Int. J. Syst. Evol. Microbiol.">
        <title>Complete genome sequence of Corynebacterium casei LMG S-19264T (=DSM 44701T), isolated from a smear-ripened cheese.</title>
        <authorList>
            <consortium name="US DOE Joint Genome Institute (JGI-PGF)"/>
            <person name="Walter F."/>
            <person name="Albersmeier A."/>
            <person name="Kalinowski J."/>
            <person name="Ruckert C."/>
        </authorList>
    </citation>
    <scope>NUCLEOTIDE SEQUENCE</scope>
    <source>
        <strain evidence="3">JCM 4815</strain>
    </source>
</reference>
<reference evidence="3" key="2">
    <citation type="submission" date="2020-09" db="EMBL/GenBank/DDBJ databases">
        <authorList>
            <person name="Sun Q."/>
            <person name="Ohkuma M."/>
        </authorList>
    </citation>
    <scope>NUCLEOTIDE SEQUENCE</scope>
    <source>
        <strain evidence="3">JCM 4815</strain>
    </source>
</reference>
<dbReference type="RefSeq" id="WP_229859343.1">
    <property type="nucleotide sequence ID" value="NZ_BMVW01000010.1"/>
</dbReference>
<dbReference type="PANTHER" id="PTHR43798:SF33">
    <property type="entry name" value="HYDROLASE, PUTATIVE (AFU_ORTHOLOGUE AFUA_2G14860)-RELATED"/>
    <property type="match status" value="1"/>
</dbReference>
<feature type="region of interest" description="Disordered" evidence="1">
    <location>
        <begin position="1"/>
        <end position="31"/>
    </location>
</feature>
<dbReference type="PRINTS" id="PR00111">
    <property type="entry name" value="ABHYDROLASE"/>
</dbReference>
<dbReference type="Pfam" id="PF12697">
    <property type="entry name" value="Abhydrolase_6"/>
    <property type="match status" value="1"/>
</dbReference>
<dbReference type="InterPro" id="IPR050266">
    <property type="entry name" value="AB_hydrolase_sf"/>
</dbReference>
<feature type="domain" description="AB hydrolase-1" evidence="2">
    <location>
        <begin position="35"/>
        <end position="261"/>
    </location>
</feature>
<dbReference type="Proteomes" id="UP000622166">
    <property type="component" value="Unassembled WGS sequence"/>
</dbReference>
<gene>
    <name evidence="3" type="ORF">GCM10010365_48510</name>
</gene>